<dbReference type="InterPro" id="IPR036196">
    <property type="entry name" value="Ptyr_pPase_sf"/>
</dbReference>
<evidence type="ECO:0000256" key="3">
    <source>
        <dbReference type="ARBA" id="ARBA00022801"/>
    </source>
</evidence>
<feature type="domain" description="Phosphotyrosine protein phosphatase I" evidence="7">
    <location>
        <begin position="54"/>
        <end position="191"/>
    </location>
</feature>
<evidence type="ECO:0000259" key="7">
    <source>
        <dbReference type="SMART" id="SM00226"/>
    </source>
</evidence>
<evidence type="ECO:0000313" key="9">
    <source>
        <dbReference type="Proteomes" id="UP000516072"/>
    </source>
</evidence>
<evidence type="ECO:0000256" key="1">
    <source>
        <dbReference type="ARBA" id="ARBA00011063"/>
    </source>
</evidence>
<dbReference type="InterPro" id="IPR023485">
    <property type="entry name" value="Ptyr_pPase"/>
</dbReference>
<reference evidence="8 9" key="1">
    <citation type="submission" date="2020-03" db="EMBL/GenBank/DDBJ databases">
        <authorList>
            <person name="Picone N."/>
        </authorList>
    </citation>
    <scope>NUCLEOTIDE SEQUENCE [LARGE SCALE GENOMIC DNA]</scope>
    <source>
        <strain evidence="8">NSCAC1</strain>
    </source>
</reference>
<feature type="active site" description="Proton donor" evidence="6">
    <location>
        <position position="165"/>
    </location>
</feature>
<name>A0A7G1Q8I0_9GAMM</name>
<dbReference type="RefSeq" id="WP_197744805.1">
    <property type="nucleotide sequence ID" value="NZ_LR778175.1"/>
</dbReference>
<dbReference type="Gene3D" id="3.40.50.2300">
    <property type="match status" value="1"/>
</dbReference>
<dbReference type="KEGG" id="ntg:NSCAC_0454"/>
<protein>
    <recommendedName>
        <fullName evidence="2">protein-tyrosine-phosphatase</fullName>
        <ecNumber evidence="2">3.1.3.48</ecNumber>
    </recommendedName>
</protein>
<gene>
    <name evidence="8" type="ORF">NSCAC_0454</name>
</gene>
<evidence type="ECO:0000256" key="6">
    <source>
        <dbReference type="PIRSR" id="PIRSR617867-1"/>
    </source>
</evidence>
<comment type="catalytic activity">
    <reaction evidence="5">
        <text>O-phospho-L-tyrosyl-[protein] + H2O = L-tyrosyl-[protein] + phosphate</text>
        <dbReference type="Rhea" id="RHEA:10684"/>
        <dbReference type="Rhea" id="RHEA-COMP:10136"/>
        <dbReference type="Rhea" id="RHEA-COMP:20101"/>
        <dbReference type="ChEBI" id="CHEBI:15377"/>
        <dbReference type="ChEBI" id="CHEBI:43474"/>
        <dbReference type="ChEBI" id="CHEBI:46858"/>
        <dbReference type="ChEBI" id="CHEBI:61978"/>
        <dbReference type="EC" id="3.1.3.48"/>
    </reaction>
</comment>
<dbReference type="PRINTS" id="PR00719">
    <property type="entry name" value="LMWPTPASE"/>
</dbReference>
<dbReference type="SUPFAM" id="SSF52788">
    <property type="entry name" value="Phosphotyrosine protein phosphatases I"/>
    <property type="match status" value="1"/>
</dbReference>
<dbReference type="GO" id="GO:0004725">
    <property type="term" value="F:protein tyrosine phosphatase activity"/>
    <property type="evidence" value="ECO:0007669"/>
    <property type="project" value="UniProtKB-EC"/>
</dbReference>
<keyword evidence="4" id="KW-0904">Protein phosphatase</keyword>
<evidence type="ECO:0000256" key="4">
    <source>
        <dbReference type="ARBA" id="ARBA00022912"/>
    </source>
</evidence>
<evidence type="ECO:0000256" key="5">
    <source>
        <dbReference type="ARBA" id="ARBA00051722"/>
    </source>
</evidence>
<accession>A0A7G1Q8I0</accession>
<keyword evidence="3" id="KW-0378">Hydrolase</keyword>
<evidence type="ECO:0000256" key="2">
    <source>
        <dbReference type="ARBA" id="ARBA00013064"/>
    </source>
</evidence>
<feature type="active site" evidence="6">
    <location>
        <position position="66"/>
    </location>
</feature>
<dbReference type="EC" id="3.1.3.48" evidence="2"/>
<dbReference type="SMART" id="SM00226">
    <property type="entry name" value="LMWPc"/>
    <property type="match status" value="1"/>
</dbReference>
<keyword evidence="9" id="KW-1185">Reference proteome</keyword>
<dbReference type="Proteomes" id="UP000516072">
    <property type="component" value="Chromosome"/>
</dbReference>
<dbReference type="AlphaFoldDB" id="A0A7G1Q8I0"/>
<proteinExistence type="inferred from homology"/>
<evidence type="ECO:0000313" key="8">
    <source>
        <dbReference type="EMBL" id="CAB1275010.1"/>
    </source>
</evidence>
<dbReference type="InterPro" id="IPR017867">
    <property type="entry name" value="Tyr_phospatase_low_mol_wt"/>
</dbReference>
<dbReference type="EMBL" id="LR778175">
    <property type="protein sequence ID" value="CAB1275010.1"/>
    <property type="molecule type" value="Genomic_DNA"/>
</dbReference>
<dbReference type="PANTHER" id="PTHR11717">
    <property type="entry name" value="LOW MOLECULAR WEIGHT PROTEIN TYROSINE PHOSPHATASE"/>
    <property type="match status" value="1"/>
</dbReference>
<dbReference type="Pfam" id="PF01451">
    <property type="entry name" value="LMWPc"/>
    <property type="match status" value="1"/>
</dbReference>
<organism evidence="8 9">
    <name type="scientific">Candidatus Nitrosacidococcus tergens</name>
    <dbReference type="NCBI Taxonomy" id="553981"/>
    <lineage>
        <taxon>Bacteria</taxon>
        <taxon>Pseudomonadati</taxon>
        <taxon>Pseudomonadota</taxon>
        <taxon>Gammaproteobacteria</taxon>
        <taxon>Chromatiales</taxon>
        <taxon>Chromatiaceae</taxon>
        <taxon>Candidatus Nitrosacidococcus</taxon>
    </lineage>
</organism>
<dbReference type="InterPro" id="IPR050438">
    <property type="entry name" value="LMW_PTPase"/>
</dbReference>
<sequence>MRASLFKPFYQWYEWICFNYGSFRGWVRHLLTTAQFLLGVLDSYTNINPECKVQRLVFVCLGNINRSAFAQAVGESKGLHCASLGLATETGMPAYKKAVATASIMGIDLTKHIATDFSDHEQNQFDLYLVMEVRHINRLISLGISREQVILLGAWSAPKRIHLHDPHTLSDNYFYSCFTLIRSAVERLAIQLNNSKP</sequence>
<dbReference type="PANTHER" id="PTHR11717:SF31">
    <property type="entry name" value="LOW MOLECULAR WEIGHT PROTEIN-TYROSINE-PHOSPHATASE ETP-RELATED"/>
    <property type="match status" value="1"/>
</dbReference>
<feature type="active site" description="Nucleophile" evidence="6">
    <location>
        <position position="60"/>
    </location>
</feature>
<comment type="similarity">
    <text evidence="1">Belongs to the low molecular weight phosphotyrosine protein phosphatase family.</text>
</comment>